<dbReference type="Pfam" id="PF14273">
    <property type="entry name" value="DUF4360"/>
    <property type="match status" value="1"/>
</dbReference>
<keyword evidence="1" id="KW-0732">Signal</keyword>
<gene>
    <name evidence="2" type="ORF">PU648_51995</name>
</gene>
<comment type="caution">
    <text evidence="2">The sequence shown here is derived from an EMBL/GenBank/DDBJ whole genome shotgun (WGS) entry which is preliminary data.</text>
</comment>
<organism evidence="2 3">
    <name type="scientific">Streptomyces mirabilis</name>
    <dbReference type="NCBI Taxonomy" id="68239"/>
    <lineage>
        <taxon>Bacteria</taxon>
        <taxon>Bacillati</taxon>
        <taxon>Actinomycetota</taxon>
        <taxon>Actinomycetes</taxon>
        <taxon>Kitasatosporales</taxon>
        <taxon>Streptomycetaceae</taxon>
        <taxon>Streptomyces</taxon>
    </lineage>
</organism>
<dbReference type="EMBL" id="JARAKF010000001">
    <property type="protein sequence ID" value="MDU9000687.1"/>
    <property type="molecule type" value="Genomic_DNA"/>
</dbReference>
<dbReference type="PANTHER" id="PTHR38847">
    <property type="match status" value="1"/>
</dbReference>
<proteinExistence type="predicted"/>
<keyword evidence="3" id="KW-1185">Reference proteome</keyword>
<reference evidence="2 3" key="1">
    <citation type="submission" date="2023-02" db="EMBL/GenBank/DDBJ databases">
        <authorList>
            <person name="Maleckis M."/>
        </authorList>
    </citation>
    <scope>NUCLEOTIDE SEQUENCE [LARGE SCALE GENOMIC DNA]</scope>
    <source>
        <strain evidence="2 3">P8-A2</strain>
    </source>
</reference>
<evidence type="ECO:0000313" key="3">
    <source>
        <dbReference type="Proteomes" id="UP001257627"/>
    </source>
</evidence>
<name>A0ABU3V3D5_9ACTN</name>
<feature type="signal peptide" evidence="1">
    <location>
        <begin position="1"/>
        <end position="22"/>
    </location>
</feature>
<protein>
    <submittedName>
        <fullName evidence="2">DUF4360 domain-containing protein</fullName>
    </submittedName>
</protein>
<feature type="chain" id="PRO_5047022833" evidence="1">
    <location>
        <begin position="23"/>
        <end position="184"/>
    </location>
</feature>
<sequence length="184" mass="19149">MVLRALAATGVAASLFGSSSFGGTPPPPSGRIVIDTVAVNGSGCPAGTAAVTVSPDNTAFTVTYSNYLARVGPGSAPTDRKKDCRLNLRVHVPGGYTYAIVSAGYSGSASLAPGASGTQRASYHFQGNAHTTNSTHHFEDGFNGNWQTTDTVDVAARVFAPCGEERNLDINSQLDPAEKDWAWR</sequence>
<evidence type="ECO:0000256" key="1">
    <source>
        <dbReference type="SAM" id="SignalP"/>
    </source>
</evidence>
<accession>A0ABU3V3D5</accession>
<dbReference type="RefSeq" id="WP_316737370.1">
    <property type="nucleotide sequence ID" value="NZ_CP107955.1"/>
</dbReference>
<evidence type="ECO:0000313" key="2">
    <source>
        <dbReference type="EMBL" id="MDU9000687.1"/>
    </source>
</evidence>
<dbReference type="InterPro" id="IPR025649">
    <property type="entry name" value="DUF4360"/>
</dbReference>
<dbReference type="PANTHER" id="PTHR38847:SF1">
    <property type="entry name" value="PSEUDOURIDINE SYNTHASE RSUA_RLUA-LIKE DOMAIN-CONTAINING PROTEIN"/>
    <property type="match status" value="1"/>
</dbReference>
<dbReference type="Proteomes" id="UP001257627">
    <property type="component" value="Unassembled WGS sequence"/>
</dbReference>